<feature type="binding site" evidence="12">
    <location>
        <position position="455"/>
    </location>
    <ligand>
        <name>Zn(2+)</name>
        <dbReference type="ChEBI" id="CHEBI:29105"/>
        <label>1</label>
    </ligand>
</feature>
<evidence type="ECO:0000256" key="6">
    <source>
        <dbReference type="ARBA" id="ARBA00022806"/>
    </source>
</evidence>
<evidence type="ECO:0000256" key="8">
    <source>
        <dbReference type="ARBA" id="ARBA00022840"/>
    </source>
</evidence>
<feature type="binding site" evidence="12">
    <location>
        <position position="482"/>
    </location>
    <ligand>
        <name>Zn(2+)</name>
        <dbReference type="ChEBI" id="CHEBI:29105"/>
        <label>2</label>
    </ligand>
</feature>
<evidence type="ECO:0000256" key="11">
    <source>
        <dbReference type="ARBA" id="ARBA00048988"/>
    </source>
</evidence>
<evidence type="ECO:0000256" key="2">
    <source>
        <dbReference type="ARBA" id="ARBA00022705"/>
    </source>
</evidence>
<evidence type="ECO:0000256" key="1">
    <source>
        <dbReference type="ARBA" id="ARBA00022515"/>
    </source>
</evidence>
<evidence type="ECO:0000313" key="15">
    <source>
        <dbReference type="EMBL" id="RKT43873.1"/>
    </source>
</evidence>
<feature type="binding site" evidence="12">
    <location>
        <position position="458"/>
    </location>
    <ligand>
        <name>Zn(2+)</name>
        <dbReference type="ChEBI" id="CHEBI:29105"/>
        <label>1</label>
    </ligand>
</feature>
<feature type="binding site" evidence="12">
    <location>
        <position position="464"/>
    </location>
    <ligand>
        <name>Zn(2+)</name>
        <dbReference type="ChEBI" id="CHEBI:29105"/>
        <label>2</label>
    </ligand>
</feature>
<comment type="catalytic activity">
    <reaction evidence="12">
        <text>Couples ATP hydrolysis with the unwinding of duplex DNA by translocating in the 3'-5' direction.</text>
        <dbReference type="EC" id="5.6.2.4"/>
    </reaction>
</comment>
<dbReference type="GO" id="GO:0016887">
    <property type="term" value="F:ATP hydrolysis activity"/>
    <property type="evidence" value="ECO:0007669"/>
    <property type="project" value="RHEA"/>
</dbReference>
<dbReference type="GO" id="GO:0006270">
    <property type="term" value="P:DNA replication initiation"/>
    <property type="evidence" value="ECO:0007669"/>
    <property type="project" value="TreeGrafter"/>
</dbReference>
<dbReference type="Pfam" id="PF18319">
    <property type="entry name" value="Zn_ribbon_PriA"/>
    <property type="match status" value="1"/>
</dbReference>
<dbReference type="Proteomes" id="UP000274556">
    <property type="component" value="Unassembled WGS sequence"/>
</dbReference>
<dbReference type="GO" id="GO:0006269">
    <property type="term" value="P:DNA replication, synthesis of primer"/>
    <property type="evidence" value="ECO:0007669"/>
    <property type="project" value="UniProtKB-KW"/>
</dbReference>
<comment type="caution">
    <text evidence="15">The sequence shown here is derived from an EMBL/GenBank/DDBJ whole genome shotgun (WGS) entry which is preliminary data.</text>
</comment>
<proteinExistence type="inferred from homology"/>
<dbReference type="InterPro" id="IPR041222">
    <property type="entry name" value="PriA_3primeBD"/>
</dbReference>
<evidence type="ECO:0000259" key="14">
    <source>
        <dbReference type="PROSITE" id="PS51194"/>
    </source>
</evidence>
<accession>A0A495V5K6</accession>
<dbReference type="GO" id="GO:0006310">
    <property type="term" value="P:DNA recombination"/>
    <property type="evidence" value="ECO:0007669"/>
    <property type="project" value="InterPro"/>
</dbReference>
<dbReference type="InterPro" id="IPR011545">
    <property type="entry name" value="DEAD/DEAH_box_helicase_dom"/>
</dbReference>
<protein>
    <recommendedName>
        <fullName evidence="12">Replication restart protein PriA</fullName>
    </recommendedName>
    <alternativeName>
        <fullName evidence="12">ATP-dependent DNA helicase PriA</fullName>
        <ecNumber evidence="12">5.6.2.4</ecNumber>
    </alternativeName>
    <alternativeName>
        <fullName evidence="12">DNA 3'-5' helicase PriA</fullName>
    </alternativeName>
</protein>
<feature type="domain" description="Helicase ATP-binding" evidence="13">
    <location>
        <begin position="230"/>
        <end position="396"/>
    </location>
</feature>
<feature type="binding site" evidence="12">
    <location>
        <position position="485"/>
    </location>
    <ligand>
        <name>Zn(2+)</name>
        <dbReference type="ChEBI" id="CHEBI:29105"/>
        <label>2</label>
    </ligand>
</feature>
<evidence type="ECO:0000256" key="7">
    <source>
        <dbReference type="ARBA" id="ARBA00022833"/>
    </source>
</evidence>
<dbReference type="GO" id="GO:0043138">
    <property type="term" value="F:3'-5' DNA helicase activity"/>
    <property type="evidence" value="ECO:0007669"/>
    <property type="project" value="UniProtKB-EC"/>
</dbReference>
<dbReference type="GO" id="GO:0005524">
    <property type="term" value="F:ATP binding"/>
    <property type="evidence" value="ECO:0007669"/>
    <property type="project" value="UniProtKB-UniRule"/>
</dbReference>
<dbReference type="PANTHER" id="PTHR30580:SF0">
    <property type="entry name" value="PRIMOSOMAL PROTEIN N"/>
    <property type="match status" value="1"/>
</dbReference>
<comment type="function">
    <text evidence="12">Initiates the restart of stalled replication forks, which reloads the replicative helicase on sites other than the origin of replication. Recognizes and binds to abandoned replication forks and remodels them to uncover a helicase loading site. Promotes assembly of the primosome at these replication forks.</text>
</comment>
<reference evidence="15 16" key="1">
    <citation type="submission" date="2018-10" db="EMBL/GenBank/DDBJ databases">
        <title>Genomic Encyclopedia of Archaeal and Bacterial Type Strains, Phase II (KMG-II): from individual species to whole genera.</title>
        <authorList>
            <person name="Goeker M."/>
        </authorList>
    </citation>
    <scope>NUCLEOTIDE SEQUENCE [LARGE SCALE GENOMIC DNA]</scope>
    <source>
        <strain evidence="15 16">DSM 235</strain>
    </source>
</reference>
<comment type="subunit">
    <text evidence="12">Component of the replication restart primosome.</text>
</comment>
<feature type="binding site" evidence="12">
    <location>
        <position position="498"/>
    </location>
    <ligand>
        <name>Zn(2+)</name>
        <dbReference type="ChEBI" id="CHEBI:29105"/>
        <label>1</label>
    </ligand>
</feature>
<dbReference type="InterPro" id="IPR027417">
    <property type="entry name" value="P-loop_NTPase"/>
</dbReference>
<evidence type="ECO:0000256" key="12">
    <source>
        <dbReference type="HAMAP-Rule" id="MF_00983"/>
    </source>
</evidence>
<dbReference type="FunFam" id="3.40.1440.60:FF:000001">
    <property type="entry name" value="Primosomal protein N"/>
    <property type="match status" value="1"/>
</dbReference>
<dbReference type="InterPro" id="IPR005259">
    <property type="entry name" value="PriA"/>
</dbReference>
<feature type="binding site" evidence="12">
    <location>
        <position position="467"/>
    </location>
    <ligand>
        <name>Zn(2+)</name>
        <dbReference type="ChEBI" id="CHEBI:29105"/>
        <label>2</label>
    </ligand>
</feature>
<keyword evidence="1 12" id="KW-0639">Primosome</keyword>
<dbReference type="PROSITE" id="PS51192">
    <property type="entry name" value="HELICASE_ATP_BIND_1"/>
    <property type="match status" value="1"/>
</dbReference>
<evidence type="ECO:0000259" key="13">
    <source>
        <dbReference type="PROSITE" id="PS51192"/>
    </source>
</evidence>
<dbReference type="NCBIfam" id="TIGR00595">
    <property type="entry name" value="priA"/>
    <property type="match status" value="1"/>
</dbReference>
<dbReference type="InterPro" id="IPR042115">
    <property type="entry name" value="PriA_3primeBD_sf"/>
</dbReference>
<keyword evidence="10 12" id="KW-0413">Isomerase</keyword>
<dbReference type="InterPro" id="IPR041236">
    <property type="entry name" value="PriA_C"/>
</dbReference>
<dbReference type="PROSITE" id="PS51194">
    <property type="entry name" value="HELICASE_CTER"/>
    <property type="match status" value="1"/>
</dbReference>
<dbReference type="GO" id="GO:0003677">
    <property type="term" value="F:DNA binding"/>
    <property type="evidence" value="ECO:0007669"/>
    <property type="project" value="UniProtKB-UniRule"/>
</dbReference>
<dbReference type="Pfam" id="PF00271">
    <property type="entry name" value="Helicase_C"/>
    <property type="match status" value="1"/>
</dbReference>
<dbReference type="OrthoDB" id="9759544at2"/>
<dbReference type="CDD" id="cd18804">
    <property type="entry name" value="SF2_C_priA"/>
    <property type="match status" value="1"/>
</dbReference>
<organism evidence="15 16">
    <name type="scientific">Thiocapsa rosea</name>
    <dbReference type="NCBI Taxonomy" id="69360"/>
    <lineage>
        <taxon>Bacteria</taxon>
        <taxon>Pseudomonadati</taxon>
        <taxon>Pseudomonadota</taxon>
        <taxon>Gammaproteobacteria</taxon>
        <taxon>Chromatiales</taxon>
        <taxon>Chromatiaceae</taxon>
        <taxon>Thiocapsa</taxon>
    </lineage>
</organism>
<keyword evidence="8 12" id="KW-0067">ATP-binding</keyword>
<name>A0A495V5K6_9GAMM</name>
<dbReference type="SMART" id="SM00490">
    <property type="entry name" value="HELICc"/>
    <property type="match status" value="1"/>
</dbReference>
<comment type="catalytic activity">
    <reaction evidence="11 12">
        <text>ATP + H2O = ADP + phosphate + H(+)</text>
        <dbReference type="Rhea" id="RHEA:13065"/>
        <dbReference type="ChEBI" id="CHEBI:15377"/>
        <dbReference type="ChEBI" id="CHEBI:15378"/>
        <dbReference type="ChEBI" id="CHEBI:30616"/>
        <dbReference type="ChEBI" id="CHEBI:43474"/>
        <dbReference type="ChEBI" id="CHEBI:456216"/>
        <dbReference type="EC" id="5.6.2.4"/>
    </reaction>
</comment>
<evidence type="ECO:0000256" key="10">
    <source>
        <dbReference type="ARBA" id="ARBA00023235"/>
    </source>
</evidence>
<gene>
    <name evidence="12" type="primary">priA</name>
    <name evidence="15" type="ORF">BDD21_1236</name>
</gene>
<dbReference type="SUPFAM" id="SSF52540">
    <property type="entry name" value="P-loop containing nucleoside triphosphate hydrolases"/>
    <property type="match status" value="1"/>
</dbReference>
<sequence length="766" mass="83378">MPPAPLGKPGSILRVAVAAPLMDAFDYLPPAPASDDGSATPSLLPGQRVLVPFGQGRRVGILLELRDTSDQDPARLKPIERLLDPRPVLSAADLTLIRWAADYYRQPIGEALFSALPARLRQAKPILDEQVPGVSATPAGRTLDLETLRRAPKQRELLGLVRSTREGIAVTDLTACLGPCAATLRSLRARGLLETCRLAPAGPVTRPPRAESAPGPELNADQAEALRRVAAGLGGFSPFLLDGVTGSGKTEVYIRLIEAAAARGAQTLLIVPEIGLTPQLRERLTSRLPDPPAVLHSGLAAGERERAWHRAASGRAGVVLGTRSAVFAPLPRLGLILIDEEHDASLKQQEGFRYSARDVAVRRAQLVGCPVVLGSATPSLETLNNAQTERYGWLRLPQRAGAACTPRTSLLDIRNQPLQAGLSAVLREEMRTEIAAGNQVLLFLNRRGYAPVLTCHACGWVGDCPHCDARLTLHLARRRLWCHHCGWTRPLPDACPDCKGTDLRMLGRGTERLDEELRPLFPGVGIARLDRDTTRRRGELARLLDEVRRGEVQILLGTQMLAKGHDFPGVTLVGILDLDQSLYASDFRAPERTAQLIVQVTGRAGRAERSGRVVLQTRHPEHPLLQSLLREGYAGFATTALAERREAELPPFSHLALLRAEAPAAETATAFLNQARLIAERLAEGLTEGLAEGRTERLAETGVQCYGPVPAPMERRGGRHRAQLLIQSSQRPRLQRFLAGWSLALRALPRSKGLRWSLDVDPQDMY</sequence>
<comment type="cofactor">
    <cofactor evidence="12">
        <name>Zn(2+)</name>
        <dbReference type="ChEBI" id="CHEBI:29105"/>
    </cofactor>
    <text evidence="12">Binds 2 zinc ions per subunit.</text>
</comment>
<dbReference type="HAMAP" id="MF_00983">
    <property type="entry name" value="PriA"/>
    <property type="match status" value="1"/>
</dbReference>
<dbReference type="FunFam" id="3.40.50.300:FF:000489">
    <property type="entry name" value="Primosome assembly protein PriA"/>
    <property type="match status" value="1"/>
</dbReference>
<dbReference type="Gene3D" id="3.40.1440.60">
    <property type="entry name" value="PriA, 3(prime) DNA-binding domain"/>
    <property type="match status" value="1"/>
</dbReference>
<keyword evidence="2 12" id="KW-0235">DNA replication</keyword>
<feature type="binding site" evidence="12">
    <location>
        <position position="495"/>
    </location>
    <ligand>
        <name>Zn(2+)</name>
        <dbReference type="ChEBI" id="CHEBI:29105"/>
        <label>1</label>
    </ligand>
</feature>
<evidence type="ECO:0000256" key="9">
    <source>
        <dbReference type="ARBA" id="ARBA00023125"/>
    </source>
</evidence>
<dbReference type="NCBIfam" id="NF004067">
    <property type="entry name" value="PRK05580.1-4"/>
    <property type="match status" value="1"/>
</dbReference>
<dbReference type="EC" id="5.6.2.4" evidence="12"/>
<dbReference type="PANTHER" id="PTHR30580">
    <property type="entry name" value="PRIMOSOMAL PROTEIN N"/>
    <property type="match status" value="1"/>
</dbReference>
<keyword evidence="7 12" id="KW-0862">Zinc</keyword>
<evidence type="ECO:0000256" key="4">
    <source>
        <dbReference type="ARBA" id="ARBA00022741"/>
    </source>
</evidence>
<dbReference type="Gene3D" id="3.40.50.300">
    <property type="entry name" value="P-loop containing nucleotide triphosphate hydrolases"/>
    <property type="match status" value="2"/>
</dbReference>
<dbReference type="InterPro" id="IPR001650">
    <property type="entry name" value="Helicase_C-like"/>
</dbReference>
<keyword evidence="5 12" id="KW-0378">Hydrolase</keyword>
<comment type="similarity">
    <text evidence="12">Belongs to the helicase family. PriA subfamily.</text>
</comment>
<dbReference type="Pfam" id="PF18074">
    <property type="entry name" value="PriA_C"/>
    <property type="match status" value="1"/>
</dbReference>
<dbReference type="GO" id="GO:0008270">
    <property type="term" value="F:zinc ion binding"/>
    <property type="evidence" value="ECO:0007669"/>
    <property type="project" value="UniProtKB-UniRule"/>
</dbReference>
<dbReference type="GO" id="GO:1990077">
    <property type="term" value="C:primosome complex"/>
    <property type="evidence" value="ECO:0007669"/>
    <property type="project" value="UniProtKB-UniRule"/>
</dbReference>
<dbReference type="InterPro" id="IPR040498">
    <property type="entry name" value="PriA_CRR"/>
</dbReference>
<dbReference type="Pfam" id="PF00270">
    <property type="entry name" value="DEAD"/>
    <property type="match status" value="1"/>
</dbReference>
<keyword evidence="9 12" id="KW-0238">DNA-binding</keyword>
<dbReference type="InterPro" id="IPR014001">
    <property type="entry name" value="Helicase_ATP-bd"/>
</dbReference>
<dbReference type="Pfam" id="PF17764">
    <property type="entry name" value="PriA_3primeBD"/>
    <property type="match status" value="1"/>
</dbReference>
<keyword evidence="3 12" id="KW-0479">Metal-binding</keyword>
<dbReference type="RefSeq" id="WP_120796394.1">
    <property type="nucleotide sequence ID" value="NZ_RBXL01000001.1"/>
</dbReference>
<dbReference type="GO" id="GO:0006302">
    <property type="term" value="P:double-strand break repair"/>
    <property type="evidence" value="ECO:0007669"/>
    <property type="project" value="InterPro"/>
</dbReference>
<feature type="domain" description="Helicase C-terminal" evidence="14">
    <location>
        <begin position="490"/>
        <end position="647"/>
    </location>
</feature>
<keyword evidence="6 12" id="KW-0347">Helicase</keyword>
<evidence type="ECO:0000256" key="3">
    <source>
        <dbReference type="ARBA" id="ARBA00022723"/>
    </source>
</evidence>
<evidence type="ECO:0000256" key="5">
    <source>
        <dbReference type="ARBA" id="ARBA00022801"/>
    </source>
</evidence>
<evidence type="ECO:0000313" key="16">
    <source>
        <dbReference type="Proteomes" id="UP000274556"/>
    </source>
</evidence>
<dbReference type="SMART" id="SM00487">
    <property type="entry name" value="DEXDc"/>
    <property type="match status" value="1"/>
</dbReference>
<dbReference type="AlphaFoldDB" id="A0A495V5K6"/>
<keyword evidence="16" id="KW-1185">Reference proteome</keyword>
<keyword evidence="4 12" id="KW-0547">Nucleotide-binding</keyword>
<dbReference type="CDD" id="cd17929">
    <property type="entry name" value="DEXHc_priA"/>
    <property type="match status" value="1"/>
</dbReference>
<dbReference type="EMBL" id="RBXL01000001">
    <property type="protein sequence ID" value="RKT43873.1"/>
    <property type="molecule type" value="Genomic_DNA"/>
</dbReference>